<gene>
    <name evidence="1" type="ORF">C7451_12325</name>
</gene>
<sequence length="209" mass="23049">MAKKAVKSAVQAVQADRRRSINAAYAQRHPELAAQERALRKAHHQLTRDYAHKRHGTPETHAHAAKQGQGTLHLLYTRGVLDQFELADADLIAAIAAKIGAELGIRTVSLETRVDRSPRADGAFYEALGWVRAEMAYSRWRDWLPEPQPVLAIIVGDCGIAQAAARYGISARRAKRLLLEALWAWPGFHADAVKRVDAGDLLAMHAGLM</sequence>
<dbReference type="OrthoDB" id="7563477at2"/>
<keyword evidence="2" id="KW-1185">Reference proteome</keyword>
<evidence type="ECO:0000313" key="2">
    <source>
        <dbReference type="Proteomes" id="UP000248014"/>
    </source>
</evidence>
<evidence type="ECO:0000313" key="1">
    <source>
        <dbReference type="EMBL" id="PXW67889.1"/>
    </source>
</evidence>
<dbReference type="EMBL" id="QJJM01000023">
    <property type="protein sequence ID" value="PXW67889.1"/>
    <property type="molecule type" value="Genomic_DNA"/>
</dbReference>
<organism evidence="1 2">
    <name type="scientific">Blastomonas natatoria</name>
    <dbReference type="NCBI Taxonomy" id="34015"/>
    <lineage>
        <taxon>Bacteria</taxon>
        <taxon>Pseudomonadati</taxon>
        <taxon>Pseudomonadota</taxon>
        <taxon>Alphaproteobacteria</taxon>
        <taxon>Sphingomonadales</taxon>
        <taxon>Sphingomonadaceae</taxon>
        <taxon>Blastomonas</taxon>
    </lineage>
</organism>
<dbReference type="Proteomes" id="UP000248014">
    <property type="component" value="Unassembled WGS sequence"/>
</dbReference>
<accession>A0A2V3UNF6</accession>
<comment type="caution">
    <text evidence="1">The sequence shown here is derived from an EMBL/GenBank/DDBJ whole genome shotgun (WGS) entry which is preliminary data.</text>
</comment>
<dbReference type="AlphaFoldDB" id="A0A2V3UNF6"/>
<name>A0A2V3UNF6_9SPHN</name>
<reference evidence="1 2" key="1">
    <citation type="submission" date="2018-05" db="EMBL/GenBank/DDBJ databases">
        <title>Genomic Encyclopedia of Type Strains, Phase IV (KMG-IV): sequencing the most valuable type-strain genomes for metagenomic binning, comparative biology and taxonomic classification.</title>
        <authorList>
            <person name="Goeker M."/>
        </authorList>
    </citation>
    <scope>NUCLEOTIDE SEQUENCE [LARGE SCALE GENOMIC DNA]</scope>
    <source>
        <strain evidence="1 2">DSM 3183</strain>
    </source>
</reference>
<dbReference type="RefSeq" id="WP_146215424.1">
    <property type="nucleotide sequence ID" value="NZ_QJJM01000023.1"/>
</dbReference>
<protein>
    <submittedName>
        <fullName evidence="1">Uncharacterized protein</fullName>
    </submittedName>
</protein>
<proteinExistence type="predicted"/>